<feature type="region of interest" description="Disordered" evidence="1">
    <location>
        <begin position="52"/>
        <end position="78"/>
    </location>
</feature>
<evidence type="ECO:0000256" key="1">
    <source>
        <dbReference type="SAM" id="MobiDB-lite"/>
    </source>
</evidence>
<protein>
    <submittedName>
        <fullName evidence="2">Uncharacterized protein</fullName>
    </submittedName>
</protein>
<gene>
    <name evidence="2" type="ORF">UFOVP227_29</name>
</gene>
<proteinExistence type="predicted"/>
<accession>A0A6J7WLY5</accession>
<evidence type="ECO:0000313" key="2">
    <source>
        <dbReference type="EMBL" id="CAB5219099.1"/>
    </source>
</evidence>
<sequence length="168" mass="18593">MSNTKRPYTGFDKVGEVAHPAAVKLMELLGKRYKMSNMGLLNVRLMRSAPAGTKPNDPKWLSCHSTGRAGDAGAPGTGKAQQDLLREVFDYLVANANELYLEEVHDYSYGGPNGWGRGFRCSRADKNQGVKIWSADDNGGSRHGAWIHYEVSPSADPVKLEEWFRAHK</sequence>
<reference evidence="2" key="1">
    <citation type="submission" date="2020-05" db="EMBL/GenBank/DDBJ databases">
        <authorList>
            <person name="Chiriac C."/>
            <person name="Salcher M."/>
            <person name="Ghai R."/>
            <person name="Kavagutti S V."/>
        </authorList>
    </citation>
    <scope>NUCLEOTIDE SEQUENCE</scope>
</reference>
<organism evidence="2">
    <name type="scientific">uncultured Caudovirales phage</name>
    <dbReference type="NCBI Taxonomy" id="2100421"/>
    <lineage>
        <taxon>Viruses</taxon>
        <taxon>Duplodnaviria</taxon>
        <taxon>Heunggongvirae</taxon>
        <taxon>Uroviricota</taxon>
        <taxon>Caudoviricetes</taxon>
        <taxon>Peduoviridae</taxon>
        <taxon>Maltschvirus</taxon>
        <taxon>Maltschvirus maltsch</taxon>
    </lineage>
</organism>
<dbReference type="EMBL" id="LR798274">
    <property type="protein sequence ID" value="CAB5219099.1"/>
    <property type="molecule type" value="Genomic_DNA"/>
</dbReference>
<name>A0A6J7WLY5_9CAUD</name>